<evidence type="ECO:0000313" key="2">
    <source>
        <dbReference type="EMBL" id="KAK4021351.1"/>
    </source>
</evidence>
<gene>
    <name evidence="2" type="ORF">OUZ56_003268</name>
</gene>
<feature type="region of interest" description="Disordered" evidence="1">
    <location>
        <begin position="18"/>
        <end position="37"/>
    </location>
</feature>
<sequence>MDIPNQELSVRAIQGPTLRDLLPTGPSDDATTGPDAAPQRILPSVQIHQSATLHQFNGHTAIFFLVFGHGLRASREAVCFVMKFSASIPDFDVILLYQQAPTG</sequence>
<dbReference type="EMBL" id="JAOYFB010000036">
    <property type="protein sequence ID" value="KAK4021351.1"/>
    <property type="molecule type" value="Genomic_DNA"/>
</dbReference>
<comment type="caution">
    <text evidence="2">The sequence shown here is derived from an EMBL/GenBank/DDBJ whole genome shotgun (WGS) entry which is preliminary data.</text>
</comment>
<name>A0ABR0A885_9CRUS</name>
<protein>
    <submittedName>
        <fullName evidence="2">Uncharacterized protein</fullName>
    </submittedName>
</protein>
<organism evidence="2 3">
    <name type="scientific">Daphnia magna</name>
    <dbReference type="NCBI Taxonomy" id="35525"/>
    <lineage>
        <taxon>Eukaryota</taxon>
        <taxon>Metazoa</taxon>
        <taxon>Ecdysozoa</taxon>
        <taxon>Arthropoda</taxon>
        <taxon>Crustacea</taxon>
        <taxon>Branchiopoda</taxon>
        <taxon>Diplostraca</taxon>
        <taxon>Cladocera</taxon>
        <taxon>Anomopoda</taxon>
        <taxon>Daphniidae</taxon>
        <taxon>Daphnia</taxon>
    </lineage>
</organism>
<proteinExistence type="predicted"/>
<reference evidence="2 3" key="1">
    <citation type="journal article" date="2023" name="Nucleic Acids Res.">
        <title>The hologenome of Daphnia magna reveals possible DNA methylation and microbiome-mediated evolution of the host genome.</title>
        <authorList>
            <person name="Chaturvedi A."/>
            <person name="Li X."/>
            <person name="Dhandapani V."/>
            <person name="Marshall H."/>
            <person name="Kissane S."/>
            <person name="Cuenca-Cambronero M."/>
            <person name="Asole G."/>
            <person name="Calvet F."/>
            <person name="Ruiz-Romero M."/>
            <person name="Marangio P."/>
            <person name="Guigo R."/>
            <person name="Rago D."/>
            <person name="Mirbahai L."/>
            <person name="Eastwood N."/>
            <person name="Colbourne J.K."/>
            <person name="Zhou J."/>
            <person name="Mallon E."/>
            <person name="Orsini L."/>
        </authorList>
    </citation>
    <scope>NUCLEOTIDE SEQUENCE [LARGE SCALE GENOMIC DNA]</scope>
    <source>
        <strain evidence="2">LRV0_1</strain>
    </source>
</reference>
<evidence type="ECO:0000313" key="3">
    <source>
        <dbReference type="Proteomes" id="UP001234178"/>
    </source>
</evidence>
<accession>A0ABR0A885</accession>
<dbReference type="Proteomes" id="UP001234178">
    <property type="component" value="Unassembled WGS sequence"/>
</dbReference>
<evidence type="ECO:0000256" key="1">
    <source>
        <dbReference type="SAM" id="MobiDB-lite"/>
    </source>
</evidence>
<keyword evidence="3" id="KW-1185">Reference proteome</keyword>